<gene>
    <name evidence="2" type="ORF">URODEC1_LOCUS35898</name>
</gene>
<organism evidence="2 3">
    <name type="scientific">Urochloa decumbens</name>
    <dbReference type="NCBI Taxonomy" id="240449"/>
    <lineage>
        <taxon>Eukaryota</taxon>
        <taxon>Viridiplantae</taxon>
        <taxon>Streptophyta</taxon>
        <taxon>Embryophyta</taxon>
        <taxon>Tracheophyta</taxon>
        <taxon>Spermatophyta</taxon>
        <taxon>Magnoliopsida</taxon>
        <taxon>Liliopsida</taxon>
        <taxon>Poales</taxon>
        <taxon>Poaceae</taxon>
        <taxon>PACMAD clade</taxon>
        <taxon>Panicoideae</taxon>
        <taxon>Panicodae</taxon>
        <taxon>Paniceae</taxon>
        <taxon>Melinidinae</taxon>
        <taxon>Urochloa</taxon>
    </lineage>
</organism>
<reference evidence="3" key="1">
    <citation type="submission" date="2024-06" db="EMBL/GenBank/DDBJ databases">
        <authorList>
            <person name="Ryan C."/>
        </authorList>
    </citation>
    <scope>NUCLEOTIDE SEQUENCE [LARGE SCALE GENOMIC DNA]</scope>
</reference>
<keyword evidence="3" id="KW-1185">Reference proteome</keyword>
<feature type="transmembrane region" description="Helical" evidence="1">
    <location>
        <begin position="243"/>
        <end position="264"/>
    </location>
</feature>
<dbReference type="AlphaFoldDB" id="A0ABC8YQZ3"/>
<name>A0ABC8YQZ3_9POAL</name>
<keyword evidence="1" id="KW-0472">Membrane</keyword>
<protein>
    <submittedName>
        <fullName evidence="2">Uncharacterized protein</fullName>
    </submittedName>
</protein>
<keyword evidence="1" id="KW-1133">Transmembrane helix</keyword>
<evidence type="ECO:0000313" key="3">
    <source>
        <dbReference type="Proteomes" id="UP001497457"/>
    </source>
</evidence>
<accession>A0ABC8YQZ3</accession>
<dbReference type="EMBL" id="OZ075127">
    <property type="protein sequence ID" value="CAL4946132.1"/>
    <property type="molecule type" value="Genomic_DNA"/>
</dbReference>
<reference evidence="2 3" key="2">
    <citation type="submission" date="2024-10" db="EMBL/GenBank/DDBJ databases">
        <authorList>
            <person name="Ryan C."/>
        </authorList>
    </citation>
    <scope>NUCLEOTIDE SEQUENCE [LARGE SCALE GENOMIC DNA]</scope>
</reference>
<evidence type="ECO:0000313" key="2">
    <source>
        <dbReference type="EMBL" id="CAL4946132.1"/>
    </source>
</evidence>
<keyword evidence="1" id="KW-0812">Transmembrane</keyword>
<dbReference type="Proteomes" id="UP001497457">
    <property type="component" value="Chromosome 17b"/>
</dbReference>
<sequence>MAAAAATALVVACAESSLPSKAEDLLMLAEKLGTAADHCGVPKTRLVAAADKLSRAEESTRLEAVLELGSAADAMGEAAATLAHACKGFGHLVGAIRAVRAAAEEEAARPRGFAGCIKAWWAKLRQSKNSGVPDPEAPLLARGVTSSHSHKGATVADLPAAGQDSNWRSERIAGCSAMQGCALVASLTLLPYMGPDGVLKANVYDLWYRQFVGISFSLIWCLVSVSVPCLFVRSRVQYFYARLFSRIGMLAATLLVIFYCYWMLFPEWVGALWILSVGSAFLHFGFFVWACIDGDM</sequence>
<feature type="transmembrane region" description="Helical" evidence="1">
    <location>
        <begin position="207"/>
        <end position="231"/>
    </location>
</feature>
<evidence type="ECO:0000256" key="1">
    <source>
        <dbReference type="SAM" id="Phobius"/>
    </source>
</evidence>
<feature type="transmembrane region" description="Helical" evidence="1">
    <location>
        <begin position="270"/>
        <end position="292"/>
    </location>
</feature>
<proteinExistence type="predicted"/>